<protein>
    <submittedName>
        <fullName evidence="1">4162_t:CDS:1</fullName>
    </submittedName>
</protein>
<dbReference type="EMBL" id="CAJVPM010001315">
    <property type="protein sequence ID" value="CAG8464368.1"/>
    <property type="molecule type" value="Genomic_DNA"/>
</dbReference>
<gene>
    <name evidence="1" type="ORF">SCALOS_LOCUS1752</name>
</gene>
<feature type="non-terminal residue" evidence="1">
    <location>
        <position position="59"/>
    </location>
</feature>
<dbReference type="Proteomes" id="UP000789860">
    <property type="component" value="Unassembled WGS sequence"/>
</dbReference>
<keyword evidence="2" id="KW-1185">Reference proteome</keyword>
<comment type="caution">
    <text evidence="1">The sequence shown here is derived from an EMBL/GenBank/DDBJ whole genome shotgun (WGS) entry which is preliminary data.</text>
</comment>
<evidence type="ECO:0000313" key="1">
    <source>
        <dbReference type="EMBL" id="CAG8464368.1"/>
    </source>
</evidence>
<name>A0ACA9KC06_9GLOM</name>
<evidence type="ECO:0000313" key="2">
    <source>
        <dbReference type="Proteomes" id="UP000789860"/>
    </source>
</evidence>
<reference evidence="1" key="1">
    <citation type="submission" date="2021-06" db="EMBL/GenBank/DDBJ databases">
        <authorList>
            <person name="Kallberg Y."/>
            <person name="Tangrot J."/>
            <person name="Rosling A."/>
        </authorList>
    </citation>
    <scope>NUCLEOTIDE SEQUENCE</scope>
    <source>
        <strain evidence="1">AU212A</strain>
    </source>
</reference>
<organism evidence="1 2">
    <name type="scientific">Scutellospora calospora</name>
    <dbReference type="NCBI Taxonomy" id="85575"/>
    <lineage>
        <taxon>Eukaryota</taxon>
        <taxon>Fungi</taxon>
        <taxon>Fungi incertae sedis</taxon>
        <taxon>Mucoromycota</taxon>
        <taxon>Glomeromycotina</taxon>
        <taxon>Glomeromycetes</taxon>
        <taxon>Diversisporales</taxon>
        <taxon>Gigasporaceae</taxon>
        <taxon>Scutellospora</taxon>
    </lineage>
</organism>
<proteinExistence type="predicted"/>
<sequence length="59" mass="6542">MKVFNCLPPAPNWNSSKVASLSLEENLFAYASSNDVILLNAETLQYVGRFRGHTDKVNA</sequence>
<accession>A0ACA9KC06</accession>